<dbReference type="Proteomes" id="UP000823862">
    <property type="component" value="Unassembled WGS sequence"/>
</dbReference>
<organism evidence="2 3">
    <name type="scientific">Candidatus Bacteroides avicola</name>
    <dbReference type="NCBI Taxonomy" id="2838468"/>
    <lineage>
        <taxon>Bacteria</taxon>
        <taxon>Pseudomonadati</taxon>
        <taxon>Bacteroidota</taxon>
        <taxon>Bacteroidia</taxon>
        <taxon>Bacteroidales</taxon>
        <taxon>Bacteroidaceae</taxon>
        <taxon>Bacteroides</taxon>
    </lineage>
</organism>
<dbReference type="AlphaFoldDB" id="A0A9D2HWT4"/>
<dbReference type="EMBL" id="DWZI01000029">
    <property type="protein sequence ID" value="HJA85573.1"/>
    <property type="molecule type" value="Genomic_DNA"/>
</dbReference>
<keyword evidence="1" id="KW-0732">Signal</keyword>
<reference evidence="2" key="1">
    <citation type="journal article" date="2021" name="PeerJ">
        <title>Extensive microbial diversity within the chicken gut microbiome revealed by metagenomics and culture.</title>
        <authorList>
            <person name="Gilroy R."/>
            <person name="Ravi A."/>
            <person name="Getino M."/>
            <person name="Pursley I."/>
            <person name="Horton D.L."/>
            <person name="Alikhan N.F."/>
            <person name="Baker D."/>
            <person name="Gharbi K."/>
            <person name="Hall N."/>
            <person name="Watson M."/>
            <person name="Adriaenssens E.M."/>
            <person name="Foster-Nyarko E."/>
            <person name="Jarju S."/>
            <person name="Secka A."/>
            <person name="Antonio M."/>
            <person name="Oren A."/>
            <person name="Chaudhuri R.R."/>
            <person name="La Ragione R."/>
            <person name="Hildebrand F."/>
            <person name="Pallen M.J."/>
        </authorList>
    </citation>
    <scope>NUCLEOTIDE SEQUENCE</scope>
    <source>
        <strain evidence="2">ChiHjej12B11-9795</strain>
    </source>
</reference>
<reference evidence="2" key="2">
    <citation type="submission" date="2021-04" db="EMBL/GenBank/DDBJ databases">
        <authorList>
            <person name="Gilroy R."/>
        </authorList>
    </citation>
    <scope>NUCLEOTIDE SEQUENCE</scope>
    <source>
        <strain evidence="2">ChiHjej12B11-9795</strain>
    </source>
</reference>
<evidence type="ECO:0000256" key="1">
    <source>
        <dbReference type="SAM" id="SignalP"/>
    </source>
</evidence>
<evidence type="ECO:0000313" key="2">
    <source>
        <dbReference type="EMBL" id="HJA85573.1"/>
    </source>
</evidence>
<sequence length="356" mass="39856">MLRPFRGLCACLGLFLAVACAPVAPETPGQTYDDFPETCRLQAELVPIDTVLFRYPFRVRVQGDRAAVLDLHGSDHFVHLFTYPGFRYVASCGRLGEGPEETLSGENIRWQQGLLQLLDANKSELTCWQETERGDSLVRRQRIKLDGELLRALDFVQTDDSTFLIPDYSGNSRFCVVNAQGRLLRRWGTLPVSDPDAMTEARPAWAQAWRSFIDYRPDNGVLAAATQLGEVLELWNLRDSTHVVLRGPGGEPEFTVSEGYGIPTGIMGFSEVQVGRCAVYAVFQGHRFKDIMQAARQGKPVPDGGKWIYVFSLTGEPLVKYELDRYVHGIAVDEENGILIATDVQSDEPIVRYRLP</sequence>
<dbReference type="InterPro" id="IPR011044">
    <property type="entry name" value="Quino_amine_DH_bsu"/>
</dbReference>
<dbReference type="PROSITE" id="PS51257">
    <property type="entry name" value="PROKAR_LIPOPROTEIN"/>
    <property type="match status" value="1"/>
</dbReference>
<dbReference type="SUPFAM" id="SSF50969">
    <property type="entry name" value="YVTN repeat-like/Quinoprotein amine dehydrogenase"/>
    <property type="match status" value="1"/>
</dbReference>
<feature type="chain" id="PRO_5038963933" evidence="1">
    <location>
        <begin position="22"/>
        <end position="356"/>
    </location>
</feature>
<feature type="signal peptide" evidence="1">
    <location>
        <begin position="1"/>
        <end position="21"/>
    </location>
</feature>
<name>A0A9D2HWT4_9BACE</name>
<proteinExistence type="predicted"/>
<accession>A0A9D2HWT4</accession>
<evidence type="ECO:0000313" key="3">
    <source>
        <dbReference type="Proteomes" id="UP000823862"/>
    </source>
</evidence>
<protein>
    <submittedName>
        <fullName evidence="2">TolB-like 6-bladed beta-propeller domain-containing protein</fullName>
    </submittedName>
</protein>
<comment type="caution">
    <text evidence="2">The sequence shown here is derived from an EMBL/GenBank/DDBJ whole genome shotgun (WGS) entry which is preliminary data.</text>
</comment>
<dbReference type="Pfam" id="PF15869">
    <property type="entry name" value="TolB_like"/>
    <property type="match status" value="1"/>
</dbReference>
<gene>
    <name evidence="2" type="ORF">H9950_05175</name>
</gene>